<dbReference type="AlphaFoldDB" id="A0A1V0PGL0"/>
<dbReference type="EMBL" id="CP015899">
    <property type="protein sequence ID" value="ARE28122.1"/>
    <property type="molecule type" value="Genomic_DNA"/>
</dbReference>
<dbReference type="Proteomes" id="UP000191806">
    <property type="component" value="Chromosome"/>
</dbReference>
<evidence type="ECO:0000313" key="1">
    <source>
        <dbReference type="EMBL" id="ARE28122.1"/>
    </source>
</evidence>
<name>A0A1V0PGL0_LACLC</name>
<dbReference type="RefSeq" id="WP_032950287.1">
    <property type="nucleotide sequence ID" value="NZ_CP015899.2"/>
</dbReference>
<evidence type="ECO:0000313" key="2">
    <source>
        <dbReference type="Proteomes" id="UP000191806"/>
    </source>
</evidence>
<protein>
    <submittedName>
        <fullName evidence="1">Uncharacterized protein</fullName>
    </submittedName>
</protein>
<proteinExistence type="predicted"/>
<organism evidence="1 2">
    <name type="scientific">Lactococcus lactis subsp. cremoris</name>
    <name type="common">Streptococcus cremoris</name>
    <dbReference type="NCBI Taxonomy" id="1359"/>
    <lineage>
        <taxon>Bacteria</taxon>
        <taxon>Bacillati</taxon>
        <taxon>Bacillota</taxon>
        <taxon>Bacilli</taxon>
        <taxon>Lactobacillales</taxon>
        <taxon>Streptococcaceae</taxon>
        <taxon>Lactococcus</taxon>
    </lineage>
</organism>
<sequence length="60" mass="7173">MTIWTDEMKKSVSKQCERESEFGFSSMGIRNCLNKKTKSHRGFRFERISVDEYLEYIGEE</sequence>
<accession>A0A1V0PGL0</accession>
<gene>
    <name evidence="1" type="ORF">LLJM1_0738</name>
</gene>
<reference evidence="1 2" key="1">
    <citation type="journal article" date="2017" name="BMC Genomics">
        <title>Comparative and functional genomics of the Lactococcus lactis taxon; insights into evolution and niche adaptation.</title>
        <authorList>
            <person name="Kelleher P."/>
            <person name="Bottacini F."/>
            <person name="Mahony J."/>
            <person name="Kilcawley K.N."/>
            <person name="van Sinderen D."/>
        </authorList>
    </citation>
    <scope>NUCLEOTIDE SEQUENCE [LARGE SCALE GENOMIC DNA]</scope>
    <source>
        <strain evidence="1 2">JM1</strain>
    </source>
</reference>